<dbReference type="Pfam" id="PF01266">
    <property type="entry name" value="DAO"/>
    <property type="match status" value="1"/>
</dbReference>
<reference evidence="5" key="1">
    <citation type="submission" date="2017-05" db="UniProtKB">
        <authorList>
            <consortium name="EnsemblMetazoa"/>
        </authorList>
    </citation>
    <scope>IDENTIFICATION</scope>
</reference>
<dbReference type="InterPro" id="IPR006076">
    <property type="entry name" value="FAD-dep_OxRdtase"/>
</dbReference>
<proteinExistence type="predicted"/>
<dbReference type="GO" id="GO:0005737">
    <property type="term" value="C:cytoplasm"/>
    <property type="evidence" value="ECO:0007669"/>
    <property type="project" value="TreeGrafter"/>
</dbReference>
<name>A0A1X7TJ78_AMPQE</name>
<sequence>MIPAIRPGYAQAGLVEPQGMDIDVHALHQGFLAGAKARGASIVLDATITDLERKAGRWHARTRQGEFVARTVINAAGAWCDEIARMAGAKAIGLVAKRRTAFTLKARSLDPDISFDPDGWPMCIDIDEDFYFKADAGRLLCSPADETPSPPCDAQPEDIDIAIAVERLRAATVLGIDRIEARWAGLRSFVFDGSLVIGPDPEQEGFLWMAALGGYGIQTSPATSRIVAALATGEGFPCEFEALGLSPLDLDPGRIA</sequence>
<dbReference type="PANTHER" id="PTHR13847">
    <property type="entry name" value="SARCOSINE DEHYDROGENASE-RELATED"/>
    <property type="match status" value="1"/>
</dbReference>
<dbReference type="SUPFAM" id="SSF51905">
    <property type="entry name" value="FAD/NAD(P)-binding domain"/>
    <property type="match status" value="1"/>
</dbReference>
<protein>
    <recommendedName>
        <fullName evidence="2">FAD-dependent oxidoreductase domain-containing protein 1</fullName>
    </recommendedName>
</protein>
<organism evidence="5">
    <name type="scientific">Amphimedon queenslandica</name>
    <name type="common">Sponge</name>
    <dbReference type="NCBI Taxonomy" id="400682"/>
    <lineage>
        <taxon>Eukaryota</taxon>
        <taxon>Metazoa</taxon>
        <taxon>Porifera</taxon>
        <taxon>Demospongiae</taxon>
        <taxon>Heteroscleromorpha</taxon>
        <taxon>Haplosclerida</taxon>
        <taxon>Niphatidae</taxon>
        <taxon>Amphimedon</taxon>
    </lineage>
</organism>
<dbReference type="InParanoid" id="A0A1X7TJ78"/>
<accession>A0A1X7TJ78</accession>
<evidence type="ECO:0000259" key="4">
    <source>
        <dbReference type="Pfam" id="PF01266"/>
    </source>
</evidence>
<dbReference type="PANTHER" id="PTHR13847:SF287">
    <property type="entry name" value="FAD-DEPENDENT OXIDOREDUCTASE DOMAIN-CONTAINING PROTEIN 1"/>
    <property type="match status" value="1"/>
</dbReference>
<evidence type="ECO:0000313" key="5">
    <source>
        <dbReference type="EnsemblMetazoa" id="Aqu2.1.14906_001"/>
    </source>
</evidence>
<dbReference type="GO" id="GO:0016491">
    <property type="term" value="F:oxidoreductase activity"/>
    <property type="evidence" value="ECO:0007669"/>
    <property type="project" value="UniProtKB-KW"/>
</dbReference>
<dbReference type="AlphaFoldDB" id="A0A1X7TJ78"/>
<dbReference type="EnsemblMetazoa" id="Aqu2.1.14906_001">
    <property type="protein sequence ID" value="Aqu2.1.14906_001"/>
    <property type="gene ID" value="Aqu2.1.14906"/>
</dbReference>
<evidence type="ECO:0000256" key="3">
    <source>
        <dbReference type="ARBA" id="ARBA00046185"/>
    </source>
</evidence>
<feature type="domain" description="FAD dependent oxidoreductase" evidence="4">
    <location>
        <begin position="4"/>
        <end position="230"/>
    </location>
</feature>
<dbReference type="Gene3D" id="3.50.50.60">
    <property type="entry name" value="FAD/NAD(P)-binding domain"/>
    <property type="match status" value="2"/>
</dbReference>
<comment type="function">
    <text evidence="3">Required for the assembly of the mitochondrial membrane respiratory chain NADH dehydrogenase (Complex I). Involved in mid-late stages of complex I assembly.</text>
</comment>
<evidence type="ECO:0000256" key="2">
    <source>
        <dbReference type="ARBA" id="ARBA00039785"/>
    </source>
</evidence>
<dbReference type="InterPro" id="IPR036188">
    <property type="entry name" value="FAD/NAD-bd_sf"/>
</dbReference>
<evidence type="ECO:0000256" key="1">
    <source>
        <dbReference type="ARBA" id="ARBA00023002"/>
    </source>
</evidence>
<keyword evidence="1" id="KW-0560">Oxidoreductase</keyword>
<dbReference type="STRING" id="400682.A0A1X7TJ78"/>